<feature type="compositionally biased region" description="Polar residues" evidence="3">
    <location>
        <begin position="215"/>
        <end position="229"/>
    </location>
</feature>
<dbReference type="InterPro" id="IPR001012">
    <property type="entry name" value="UBX_dom"/>
</dbReference>
<reference evidence="5 6" key="1">
    <citation type="journal article" date="2017" name="Plant Biotechnol. J.">
        <title>A comprehensive draft genome sequence for lupin (Lupinus angustifolius), an emerging health food: insights into plant-microbe interactions and legume evolution.</title>
        <authorList>
            <person name="Hane J.K."/>
            <person name="Ming Y."/>
            <person name="Kamphuis L.G."/>
            <person name="Nelson M.N."/>
            <person name="Garg G."/>
            <person name="Atkins C.A."/>
            <person name="Bayer P.E."/>
            <person name="Bravo A."/>
            <person name="Bringans S."/>
            <person name="Cannon S."/>
            <person name="Edwards D."/>
            <person name="Foley R."/>
            <person name="Gao L.L."/>
            <person name="Harrison M.J."/>
            <person name="Huang W."/>
            <person name="Hurgobin B."/>
            <person name="Li S."/>
            <person name="Liu C.W."/>
            <person name="McGrath A."/>
            <person name="Morahan G."/>
            <person name="Murray J."/>
            <person name="Weller J."/>
            <person name="Jian J."/>
            <person name="Singh K.B."/>
        </authorList>
    </citation>
    <scope>NUCLEOTIDE SEQUENCE [LARGE SCALE GENOMIC DNA]</scope>
    <source>
        <strain evidence="6">cv. Tanjil</strain>
        <tissue evidence="5">Whole plant</tissue>
    </source>
</reference>
<dbReference type="CDD" id="cd01767">
    <property type="entry name" value="UBX"/>
    <property type="match status" value="1"/>
</dbReference>
<feature type="compositionally biased region" description="Basic and acidic residues" evidence="3">
    <location>
        <begin position="200"/>
        <end position="209"/>
    </location>
</feature>
<dbReference type="GO" id="GO:0043130">
    <property type="term" value="F:ubiquitin binding"/>
    <property type="evidence" value="ECO:0007669"/>
    <property type="project" value="TreeGrafter"/>
</dbReference>
<sequence>MATPSPDAVSTFMRITGSTEFVAVQKLEEYGGHLNEAVNAYFVEGDRHMQRQNLVAAPQYEYSDVNNQNRAGSRGILPFLSAARRFRPSLLLDPNYRRELRDTVNGITAPTPTNHAPHTPHPGEAREVPSGFNNAFEMPHYQSGLSSTNANRNGNLISDGRGVYGTENYENDYNLDQSSTSHFLDNEIEEAMIQAAIEASKKDGGEGSSRKQFGALNSSSDSGLPQNNIQQEDDDLAHALSLSKKMAEQEEAIREQQKKEGHRRHELLAKGENTNTSKSISEIGKSPNQNVAQDVVQPVIGHPLNHSTGGHLHGNENVWEGISYDELSEAVLIESALFGEIPTHSSHKISSLPGPPHHPEKAVDPKIQSLSSAASQLSIDTQLLRQQQDAEYLESLFADKQKELNSLKEAETRSLKEEESQKKMLERKELDKMLAEKNVKLSNEPPSDDKNAITIVVRMPDGSRRERRFLKTDKLRLLFDFIDISGVVKPGTYRVVKSYPRRAYGTNDSSSTLNEVGLSSKNEALFLELI</sequence>
<dbReference type="EMBL" id="CM007371">
    <property type="protein sequence ID" value="OIW02089.1"/>
    <property type="molecule type" value="Genomic_DNA"/>
</dbReference>
<feature type="coiled-coil region" evidence="2">
    <location>
        <begin position="390"/>
        <end position="436"/>
    </location>
</feature>
<gene>
    <name evidence="5" type="ORF">TanjilG_14788</name>
</gene>
<dbReference type="Gramene" id="OIW02089">
    <property type="protein sequence ID" value="OIW02089"/>
    <property type="gene ID" value="TanjilG_14788"/>
</dbReference>
<evidence type="ECO:0000313" key="6">
    <source>
        <dbReference type="Proteomes" id="UP000188354"/>
    </source>
</evidence>
<dbReference type="InterPro" id="IPR050730">
    <property type="entry name" value="UBX_domain-protein"/>
</dbReference>
<dbReference type="PROSITE" id="PS50033">
    <property type="entry name" value="UBX"/>
    <property type="match status" value="1"/>
</dbReference>
<keyword evidence="6" id="KW-1185">Reference proteome</keyword>
<proteinExistence type="predicted"/>
<dbReference type="Gene3D" id="3.10.20.90">
    <property type="entry name" value="Phosphatidylinositol 3-kinase Catalytic Subunit, Chain A, domain 1"/>
    <property type="match status" value="1"/>
</dbReference>
<dbReference type="SUPFAM" id="SSF54236">
    <property type="entry name" value="Ubiquitin-like"/>
    <property type="match status" value="1"/>
</dbReference>
<keyword evidence="1" id="KW-0833">Ubl conjugation pathway</keyword>
<evidence type="ECO:0000256" key="3">
    <source>
        <dbReference type="SAM" id="MobiDB-lite"/>
    </source>
</evidence>
<dbReference type="CDD" id="cd14351">
    <property type="entry name" value="UBA_Ubx1_like"/>
    <property type="match status" value="1"/>
</dbReference>
<feature type="domain" description="UBX" evidence="4">
    <location>
        <begin position="448"/>
        <end position="526"/>
    </location>
</feature>
<dbReference type="InterPro" id="IPR029071">
    <property type="entry name" value="Ubiquitin-like_domsf"/>
</dbReference>
<dbReference type="SMART" id="SM00726">
    <property type="entry name" value="UIM"/>
    <property type="match status" value="2"/>
</dbReference>
<dbReference type="Proteomes" id="UP000188354">
    <property type="component" value="Chromosome LG11"/>
</dbReference>
<dbReference type="STRING" id="3871.A0A1J7HI96"/>
<dbReference type="Pfam" id="PF14555">
    <property type="entry name" value="UBA_4"/>
    <property type="match status" value="1"/>
</dbReference>
<evidence type="ECO:0000256" key="1">
    <source>
        <dbReference type="ARBA" id="ARBA00022786"/>
    </source>
</evidence>
<feature type="region of interest" description="Disordered" evidence="3">
    <location>
        <begin position="200"/>
        <end position="229"/>
    </location>
</feature>
<evidence type="ECO:0000313" key="5">
    <source>
        <dbReference type="EMBL" id="OIW02089.1"/>
    </source>
</evidence>
<dbReference type="InterPro" id="IPR003903">
    <property type="entry name" value="UIM_dom"/>
</dbReference>
<dbReference type="SMART" id="SM00166">
    <property type="entry name" value="UBX"/>
    <property type="match status" value="1"/>
</dbReference>
<organism evidence="5 6">
    <name type="scientific">Lupinus angustifolius</name>
    <name type="common">Narrow-leaved blue lupine</name>
    <dbReference type="NCBI Taxonomy" id="3871"/>
    <lineage>
        <taxon>Eukaryota</taxon>
        <taxon>Viridiplantae</taxon>
        <taxon>Streptophyta</taxon>
        <taxon>Embryophyta</taxon>
        <taxon>Tracheophyta</taxon>
        <taxon>Spermatophyta</taxon>
        <taxon>Magnoliopsida</taxon>
        <taxon>eudicotyledons</taxon>
        <taxon>Gunneridae</taxon>
        <taxon>Pentapetalae</taxon>
        <taxon>rosids</taxon>
        <taxon>fabids</taxon>
        <taxon>Fabales</taxon>
        <taxon>Fabaceae</taxon>
        <taxon>Papilionoideae</taxon>
        <taxon>50 kb inversion clade</taxon>
        <taxon>genistoids sensu lato</taxon>
        <taxon>core genistoids</taxon>
        <taxon>Genisteae</taxon>
        <taxon>Lupinus</taxon>
    </lineage>
</organism>
<accession>A0A1J7HI96</accession>
<feature type="region of interest" description="Disordered" evidence="3">
    <location>
        <begin position="246"/>
        <end position="265"/>
    </location>
</feature>
<evidence type="ECO:0000259" key="4">
    <source>
        <dbReference type="PROSITE" id="PS50033"/>
    </source>
</evidence>
<dbReference type="AlphaFoldDB" id="A0A1J7HI96"/>
<protein>
    <recommendedName>
        <fullName evidence="4">UBX domain-containing protein</fullName>
    </recommendedName>
</protein>
<evidence type="ECO:0000256" key="2">
    <source>
        <dbReference type="SAM" id="Coils"/>
    </source>
</evidence>
<dbReference type="PANTHER" id="PTHR23322">
    <property type="entry name" value="FAS-ASSOCIATED PROTEIN"/>
    <property type="match status" value="1"/>
</dbReference>
<dbReference type="PANTHER" id="PTHR23322:SF55">
    <property type="entry name" value="PLANT UBX DOMAIN-CONTAINING PROTEIN 9"/>
    <property type="match status" value="1"/>
</dbReference>
<name>A0A1J7HI96_LUPAN</name>
<dbReference type="Pfam" id="PF00789">
    <property type="entry name" value="UBX"/>
    <property type="match status" value="1"/>
</dbReference>
<feature type="compositionally biased region" description="Basic and acidic residues" evidence="3">
    <location>
        <begin position="246"/>
        <end position="259"/>
    </location>
</feature>
<keyword evidence="2" id="KW-0175">Coiled coil</keyword>